<evidence type="ECO:0000256" key="1">
    <source>
        <dbReference type="SAM" id="Phobius"/>
    </source>
</evidence>
<dbReference type="AlphaFoldDB" id="A0A1X7A6E7"/>
<keyword evidence="1" id="KW-0812">Transmembrane</keyword>
<keyword evidence="1" id="KW-0472">Membrane</keyword>
<dbReference type="Proteomes" id="UP000193963">
    <property type="component" value="Unassembled WGS sequence"/>
</dbReference>
<reference evidence="4" key="1">
    <citation type="submission" date="2017-03" db="EMBL/GenBank/DDBJ databases">
        <authorList>
            <person name="Rodrigo-Torres L."/>
            <person name="Arahal R.D."/>
            <person name="Lucena T."/>
        </authorList>
    </citation>
    <scope>NUCLEOTIDE SEQUENCE [LARGE SCALE GENOMIC DNA]</scope>
    <source>
        <strain evidence="4">CECT 7751</strain>
    </source>
</reference>
<evidence type="ECO:0000313" key="3">
    <source>
        <dbReference type="EMBL" id="SLN71261.1"/>
    </source>
</evidence>
<dbReference type="InterPro" id="IPR005183">
    <property type="entry name" value="DUF305_CopM-like"/>
</dbReference>
<evidence type="ECO:0000259" key="2">
    <source>
        <dbReference type="Pfam" id="PF03713"/>
    </source>
</evidence>
<sequence>MPYLRFALMILTSTIVMLVLMYLNTYSSAHMFYSETRVYMAILMGGVMAIVMMLWMWGMYPNRTANFAILAGAVVVSGVALWLVRSQVTVSGPSYMRAMIPHHSIAIMTSERAGIEDARVARLADEIASAQRKEIAEMRYLVAETAAGRTVADAFQDDPARVGTMEDARANVQLSSLDPAPVSREDAAKVISGTGCQFRRAPEADPILWTDGAGQAVAQVSGVLLPLEGEDGTWQTQGLSISVTSRDDPDVRSDATLAFAFDPGPSSGYRGWWSCDG</sequence>
<evidence type="ECO:0000313" key="4">
    <source>
        <dbReference type="Proteomes" id="UP000193963"/>
    </source>
</evidence>
<dbReference type="Gene3D" id="1.20.1260.10">
    <property type="match status" value="1"/>
</dbReference>
<name>A0A1X7A6E7_9RHOB</name>
<proteinExistence type="predicted"/>
<feature type="transmembrane region" description="Helical" evidence="1">
    <location>
        <begin position="38"/>
        <end position="58"/>
    </location>
</feature>
<accession>A0A1X7A6E7</accession>
<keyword evidence="1" id="KW-1133">Transmembrane helix</keyword>
<keyword evidence="4" id="KW-1185">Reference proteome</keyword>
<feature type="domain" description="DUF305" evidence="2">
    <location>
        <begin position="94"/>
        <end position="181"/>
    </location>
</feature>
<feature type="transmembrane region" description="Helical" evidence="1">
    <location>
        <begin position="6"/>
        <end position="26"/>
    </location>
</feature>
<feature type="transmembrane region" description="Helical" evidence="1">
    <location>
        <begin position="64"/>
        <end position="84"/>
    </location>
</feature>
<gene>
    <name evidence="3" type="ORF">PSM7751_03821</name>
</gene>
<dbReference type="EMBL" id="FWFN01000009">
    <property type="protein sequence ID" value="SLN71261.1"/>
    <property type="molecule type" value="Genomic_DNA"/>
</dbReference>
<dbReference type="InterPro" id="IPR012347">
    <property type="entry name" value="Ferritin-like"/>
</dbReference>
<organism evidence="3 4">
    <name type="scientific">Pseudooceanicola marinus</name>
    <dbReference type="NCBI Taxonomy" id="396013"/>
    <lineage>
        <taxon>Bacteria</taxon>
        <taxon>Pseudomonadati</taxon>
        <taxon>Pseudomonadota</taxon>
        <taxon>Alphaproteobacteria</taxon>
        <taxon>Rhodobacterales</taxon>
        <taxon>Paracoccaceae</taxon>
        <taxon>Pseudooceanicola</taxon>
    </lineage>
</organism>
<protein>
    <recommendedName>
        <fullName evidence="2">DUF305 domain-containing protein</fullName>
    </recommendedName>
</protein>
<dbReference type="Pfam" id="PF03713">
    <property type="entry name" value="DUF305"/>
    <property type="match status" value="1"/>
</dbReference>
<dbReference type="OrthoDB" id="517560at2"/>